<organism evidence="9 10">
    <name type="scientific">Deinobacterium chartae</name>
    <dbReference type="NCBI Taxonomy" id="521158"/>
    <lineage>
        <taxon>Bacteria</taxon>
        <taxon>Thermotogati</taxon>
        <taxon>Deinococcota</taxon>
        <taxon>Deinococci</taxon>
        <taxon>Deinococcales</taxon>
        <taxon>Deinococcaceae</taxon>
        <taxon>Deinobacterium</taxon>
    </lineage>
</organism>
<keyword evidence="5 7" id="KW-1133">Transmembrane helix</keyword>
<evidence type="ECO:0000313" key="9">
    <source>
        <dbReference type="EMBL" id="MBB6097656.1"/>
    </source>
</evidence>
<comment type="similarity">
    <text evidence="7">Belongs to the binding-protein-dependent transport system permease family.</text>
</comment>
<keyword evidence="10" id="KW-1185">Reference proteome</keyword>
<dbReference type="AlphaFoldDB" id="A0A841HXN8"/>
<dbReference type="GO" id="GO:0055085">
    <property type="term" value="P:transmembrane transport"/>
    <property type="evidence" value="ECO:0007669"/>
    <property type="project" value="InterPro"/>
</dbReference>
<feature type="transmembrane region" description="Helical" evidence="7">
    <location>
        <begin position="248"/>
        <end position="274"/>
    </location>
</feature>
<evidence type="ECO:0000259" key="8">
    <source>
        <dbReference type="PROSITE" id="PS50928"/>
    </source>
</evidence>
<proteinExistence type="inferred from homology"/>
<feature type="transmembrane region" description="Helical" evidence="7">
    <location>
        <begin position="97"/>
        <end position="124"/>
    </location>
</feature>
<dbReference type="PROSITE" id="PS50928">
    <property type="entry name" value="ABC_TM1"/>
    <property type="match status" value="1"/>
</dbReference>
<evidence type="ECO:0000256" key="6">
    <source>
        <dbReference type="ARBA" id="ARBA00023136"/>
    </source>
</evidence>
<comment type="caution">
    <text evidence="9">The sequence shown here is derived from an EMBL/GenBank/DDBJ whole genome shotgun (WGS) entry which is preliminary data.</text>
</comment>
<evidence type="ECO:0000256" key="1">
    <source>
        <dbReference type="ARBA" id="ARBA00004651"/>
    </source>
</evidence>
<keyword evidence="2 7" id="KW-0813">Transport</keyword>
<dbReference type="SUPFAM" id="SSF161098">
    <property type="entry name" value="MetI-like"/>
    <property type="match status" value="1"/>
</dbReference>
<evidence type="ECO:0000313" key="10">
    <source>
        <dbReference type="Proteomes" id="UP000569951"/>
    </source>
</evidence>
<dbReference type="Proteomes" id="UP000569951">
    <property type="component" value="Unassembled WGS sequence"/>
</dbReference>
<sequence length="327" mass="35834">MLPFILKRLLQLIPTFLLSTVLLFTIVQAAPGDFLSQLQQNPAVRPAQIELLRKQYGLDQPAVTQYFLWLGNFLTGDLGISFARSGRPVWEVIEPRIVNSLILVGMSTVIIYAVGIWIGVYGAVRPYSIGDRIFSVLAYFGLGIPSFFFALLAIFGLLTLKQNTGWDVPISGKSSGELINATPLRQAWDVFLHALVPSVVLALRSISSESRLIRAQMLEVLGQDYIRTARAKGLNQNRTVYKHAFRNAILPLVAGLGGLVPAIVAGAGFVEVVFSWPGLTPLLLESLGNQDLYVIVSTTSLTVILYVIGNLISDLLLAVVDPRIRYA</sequence>
<keyword evidence="3" id="KW-1003">Cell membrane</keyword>
<evidence type="ECO:0000256" key="4">
    <source>
        <dbReference type="ARBA" id="ARBA00022692"/>
    </source>
</evidence>
<dbReference type="GO" id="GO:0005886">
    <property type="term" value="C:plasma membrane"/>
    <property type="evidence" value="ECO:0007669"/>
    <property type="project" value="UniProtKB-SubCell"/>
</dbReference>
<keyword evidence="4 7" id="KW-0812">Transmembrane</keyword>
<dbReference type="InterPro" id="IPR045621">
    <property type="entry name" value="BPD_transp_1_N"/>
</dbReference>
<accession>A0A841HXN8</accession>
<dbReference type="EMBL" id="JACHHG010000003">
    <property type="protein sequence ID" value="MBB6097656.1"/>
    <property type="molecule type" value="Genomic_DNA"/>
</dbReference>
<protein>
    <submittedName>
        <fullName evidence="9">Peptide/nickel transport system permease protein</fullName>
    </submittedName>
</protein>
<comment type="subcellular location">
    <subcellularLocation>
        <location evidence="1 7">Cell membrane</location>
        <topology evidence="1 7">Multi-pass membrane protein</topology>
    </subcellularLocation>
</comment>
<evidence type="ECO:0000256" key="7">
    <source>
        <dbReference type="RuleBase" id="RU363032"/>
    </source>
</evidence>
<feature type="transmembrane region" description="Helical" evidence="7">
    <location>
        <begin position="136"/>
        <end position="158"/>
    </location>
</feature>
<dbReference type="InterPro" id="IPR035906">
    <property type="entry name" value="MetI-like_sf"/>
</dbReference>
<dbReference type="Gene3D" id="1.10.3720.10">
    <property type="entry name" value="MetI-like"/>
    <property type="match status" value="1"/>
</dbReference>
<dbReference type="PANTHER" id="PTHR30465:SF0">
    <property type="entry name" value="OLIGOPEPTIDE TRANSPORT SYSTEM PERMEASE PROTEIN APPB"/>
    <property type="match status" value="1"/>
</dbReference>
<dbReference type="Pfam" id="PF00528">
    <property type="entry name" value="BPD_transp_1"/>
    <property type="match status" value="1"/>
</dbReference>
<dbReference type="CDD" id="cd06261">
    <property type="entry name" value="TM_PBP2"/>
    <property type="match status" value="1"/>
</dbReference>
<evidence type="ECO:0000256" key="5">
    <source>
        <dbReference type="ARBA" id="ARBA00022989"/>
    </source>
</evidence>
<dbReference type="Pfam" id="PF19300">
    <property type="entry name" value="BPD_transp_1_N"/>
    <property type="match status" value="1"/>
</dbReference>
<feature type="domain" description="ABC transmembrane type-1" evidence="8">
    <location>
        <begin position="97"/>
        <end position="317"/>
    </location>
</feature>
<dbReference type="RefSeq" id="WP_183985308.1">
    <property type="nucleotide sequence ID" value="NZ_JACHHG010000003.1"/>
</dbReference>
<reference evidence="9 10" key="1">
    <citation type="submission" date="2020-08" db="EMBL/GenBank/DDBJ databases">
        <title>Genomic Encyclopedia of Type Strains, Phase IV (KMG-IV): sequencing the most valuable type-strain genomes for metagenomic binning, comparative biology and taxonomic classification.</title>
        <authorList>
            <person name="Goeker M."/>
        </authorList>
    </citation>
    <scope>NUCLEOTIDE SEQUENCE [LARGE SCALE GENOMIC DNA]</scope>
    <source>
        <strain evidence="9 10">DSM 21458</strain>
    </source>
</reference>
<dbReference type="PANTHER" id="PTHR30465">
    <property type="entry name" value="INNER MEMBRANE ABC TRANSPORTER"/>
    <property type="match status" value="1"/>
</dbReference>
<evidence type="ECO:0000256" key="2">
    <source>
        <dbReference type="ARBA" id="ARBA00022448"/>
    </source>
</evidence>
<evidence type="ECO:0000256" key="3">
    <source>
        <dbReference type="ARBA" id="ARBA00022475"/>
    </source>
</evidence>
<feature type="transmembrane region" description="Helical" evidence="7">
    <location>
        <begin position="294"/>
        <end position="320"/>
    </location>
</feature>
<name>A0A841HXN8_9DEIO</name>
<keyword evidence="6 7" id="KW-0472">Membrane</keyword>
<dbReference type="InterPro" id="IPR000515">
    <property type="entry name" value="MetI-like"/>
</dbReference>
<gene>
    <name evidence="9" type="ORF">HNR42_001073</name>
</gene>